<dbReference type="Proteomes" id="UP000516072">
    <property type="component" value="Chromosome"/>
</dbReference>
<dbReference type="EMBL" id="LR778175">
    <property type="protein sequence ID" value="CAB1274678.1"/>
    <property type="molecule type" value="Genomic_DNA"/>
</dbReference>
<sequence length="334" mass="37278">MMFSRYTLFVIGMLIAASPYIYAFDENIDSKPTIYIQQSESGQFFRIKLDFDPKNNTYDVIQANIDQADLDKLKAAGFQIGILPLQSEEKLINNDGSLKTDNVYPPNNLCSMPANFDITADNQGQVIGNYYCLTTTASNTVSTQWVGFDFYTSPNYEGQATHNIIVPFFKQILHGWGAFFGNNSQDLLHGCGTNMIYTTQIEGWLQLPQPIGSPPIQPGEQRNTWQSMTYNGPNSCGAELHSGGTSANPQPRYRMSIQASTGKWVSYQVEQYPVNEGNPTVVTPWKTLNVLSQTWPKPQGTSNLDSTAQGLFIGSIDGGNDWTIYIRNLSYGWF</sequence>
<protein>
    <submittedName>
        <fullName evidence="1">Uncharacterized protein</fullName>
    </submittedName>
</protein>
<reference evidence="1 2" key="1">
    <citation type="submission" date="2020-03" db="EMBL/GenBank/DDBJ databases">
        <authorList>
            <person name="Picone N."/>
        </authorList>
    </citation>
    <scope>NUCLEOTIDE SEQUENCE [LARGE SCALE GENOMIC DNA]</scope>
    <source>
        <strain evidence="1">NSCAC1</strain>
    </source>
</reference>
<keyword evidence="2" id="KW-1185">Reference proteome</keyword>
<dbReference type="AlphaFoldDB" id="A0A7G1Q7Z6"/>
<evidence type="ECO:0000313" key="1">
    <source>
        <dbReference type="EMBL" id="CAB1274678.1"/>
    </source>
</evidence>
<evidence type="ECO:0000313" key="2">
    <source>
        <dbReference type="Proteomes" id="UP000516072"/>
    </source>
</evidence>
<dbReference type="RefSeq" id="WP_197744659.1">
    <property type="nucleotide sequence ID" value="NZ_LR778175.1"/>
</dbReference>
<proteinExistence type="predicted"/>
<dbReference type="KEGG" id="ntg:NSCAC_0289"/>
<accession>A0A7G1Q7Z6</accession>
<name>A0A7G1Q7Z6_9GAMM</name>
<gene>
    <name evidence="1" type="ORF">NSCAC_0289</name>
</gene>
<organism evidence="1 2">
    <name type="scientific">Candidatus Nitrosacidococcus tergens</name>
    <dbReference type="NCBI Taxonomy" id="553981"/>
    <lineage>
        <taxon>Bacteria</taxon>
        <taxon>Pseudomonadati</taxon>
        <taxon>Pseudomonadota</taxon>
        <taxon>Gammaproteobacteria</taxon>
        <taxon>Chromatiales</taxon>
        <taxon>Chromatiaceae</taxon>
        <taxon>Candidatus Nitrosacidococcus</taxon>
    </lineage>
</organism>